<name>A0A0F8Z7J7_9ZZZZ</name>
<sequence>MGQKKRDETDDVATVRIAAGLRDRAKVQAAKEKRTIQAMLNQAVTDYLKKRGAWPAHAPSIPTRSPGIPRPGE</sequence>
<dbReference type="GO" id="GO:0006355">
    <property type="term" value="P:regulation of DNA-templated transcription"/>
    <property type="evidence" value="ECO:0007669"/>
    <property type="project" value="InterPro"/>
</dbReference>
<protein>
    <submittedName>
        <fullName evidence="2">Uncharacterized protein</fullName>
    </submittedName>
</protein>
<organism evidence="2">
    <name type="scientific">marine sediment metagenome</name>
    <dbReference type="NCBI Taxonomy" id="412755"/>
    <lineage>
        <taxon>unclassified sequences</taxon>
        <taxon>metagenomes</taxon>
        <taxon>ecological metagenomes</taxon>
    </lineage>
</organism>
<dbReference type="AlphaFoldDB" id="A0A0F8Z7J7"/>
<gene>
    <name evidence="2" type="ORF">LCGC14_2730010</name>
</gene>
<comment type="caution">
    <text evidence="2">The sequence shown here is derived from an EMBL/GenBank/DDBJ whole genome shotgun (WGS) entry which is preliminary data.</text>
</comment>
<dbReference type="SUPFAM" id="SSF47598">
    <property type="entry name" value="Ribbon-helix-helix"/>
    <property type="match status" value="1"/>
</dbReference>
<evidence type="ECO:0000313" key="2">
    <source>
        <dbReference type="EMBL" id="KKK89747.1"/>
    </source>
</evidence>
<dbReference type="InterPro" id="IPR013321">
    <property type="entry name" value="Arc_rbn_hlx_hlx"/>
</dbReference>
<dbReference type="EMBL" id="LAZR01049396">
    <property type="protein sequence ID" value="KKK89747.1"/>
    <property type="molecule type" value="Genomic_DNA"/>
</dbReference>
<reference evidence="2" key="1">
    <citation type="journal article" date="2015" name="Nature">
        <title>Complex archaea that bridge the gap between prokaryotes and eukaryotes.</title>
        <authorList>
            <person name="Spang A."/>
            <person name="Saw J.H."/>
            <person name="Jorgensen S.L."/>
            <person name="Zaremba-Niedzwiedzka K."/>
            <person name="Martijn J."/>
            <person name="Lind A.E."/>
            <person name="van Eijk R."/>
            <person name="Schleper C."/>
            <person name="Guy L."/>
            <person name="Ettema T.J."/>
        </authorList>
    </citation>
    <scope>NUCLEOTIDE SEQUENCE</scope>
</reference>
<dbReference type="Gene3D" id="1.10.1220.10">
    <property type="entry name" value="Met repressor-like"/>
    <property type="match status" value="1"/>
</dbReference>
<accession>A0A0F8Z7J7</accession>
<proteinExistence type="predicted"/>
<feature type="region of interest" description="Disordered" evidence="1">
    <location>
        <begin position="54"/>
        <end position="73"/>
    </location>
</feature>
<dbReference type="InterPro" id="IPR010985">
    <property type="entry name" value="Ribbon_hlx_hlx"/>
</dbReference>
<evidence type="ECO:0000256" key="1">
    <source>
        <dbReference type="SAM" id="MobiDB-lite"/>
    </source>
</evidence>